<comment type="caution">
    <text evidence="2">The sequence shown here is derived from an EMBL/GenBank/DDBJ whole genome shotgun (WGS) entry which is preliminary data.</text>
</comment>
<proteinExistence type="predicted"/>
<dbReference type="AlphaFoldDB" id="A0AAV7RBK8"/>
<evidence type="ECO:0000256" key="1">
    <source>
        <dbReference type="SAM" id="MobiDB-lite"/>
    </source>
</evidence>
<reference evidence="2" key="1">
    <citation type="journal article" date="2022" name="bioRxiv">
        <title>Sequencing and chromosome-scale assembly of the giantPleurodeles waltlgenome.</title>
        <authorList>
            <person name="Brown T."/>
            <person name="Elewa A."/>
            <person name="Iarovenko S."/>
            <person name="Subramanian E."/>
            <person name="Araus A.J."/>
            <person name="Petzold A."/>
            <person name="Susuki M."/>
            <person name="Suzuki K.-i.T."/>
            <person name="Hayashi T."/>
            <person name="Toyoda A."/>
            <person name="Oliveira C."/>
            <person name="Osipova E."/>
            <person name="Leigh N.D."/>
            <person name="Simon A."/>
            <person name="Yun M.H."/>
        </authorList>
    </citation>
    <scope>NUCLEOTIDE SEQUENCE</scope>
    <source>
        <strain evidence="2">20211129_DDA</strain>
        <tissue evidence="2">Liver</tissue>
    </source>
</reference>
<keyword evidence="3" id="KW-1185">Reference proteome</keyword>
<feature type="region of interest" description="Disordered" evidence="1">
    <location>
        <begin position="1"/>
        <end position="67"/>
    </location>
</feature>
<gene>
    <name evidence="2" type="ORF">NDU88_002342</name>
</gene>
<dbReference type="Proteomes" id="UP001066276">
    <property type="component" value="Chromosome 5"/>
</dbReference>
<dbReference type="EMBL" id="JANPWB010000009">
    <property type="protein sequence ID" value="KAJ1149535.1"/>
    <property type="molecule type" value="Genomic_DNA"/>
</dbReference>
<protein>
    <submittedName>
        <fullName evidence="2">Uncharacterized protein</fullName>
    </submittedName>
</protein>
<organism evidence="2 3">
    <name type="scientific">Pleurodeles waltl</name>
    <name type="common">Iberian ribbed newt</name>
    <dbReference type="NCBI Taxonomy" id="8319"/>
    <lineage>
        <taxon>Eukaryota</taxon>
        <taxon>Metazoa</taxon>
        <taxon>Chordata</taxon>
        <taxon>Craniata</taxon>
        <taxon>Vertebrata</taxon>
        <taxon>Euteleostomi</taxon>
        <taxon>Amphibia</taxon>
        <taxon>Batrachia</taxon>
        <taxon>Caudata</taxon>
        <taxon>Salamandroidea</taxon>
        <taxon>Salamandridae</taxon>
        <taxon>Pleurodelinae</taxon>
        <taxon>Pleurodeles</taxon>
    </lineage>
</organism>
<feature type="compositionally biased region" description="Basic residues" evidence="1">
    <location>
        <begin position="31"/>
        <end position="43"/>
    </location>
</feature>
<evidence type="ECO:0000313" key="2">
    <source>
        <dbReference type="EMBL" id="KAJ1149535.1"/>
    </source>
</evidence>
<evidence type="ECO:0000313" key="3">
    <source>
        <dbReference type="Proteomes" id="UP001066276"/>
    </source>
</evidence>
<sequence length="67" mass="7684">MPGEDRRSQRTWLRDTEEARLGSRSFPMQKRGPRRGPATRRRALTATSHEGRGYTKYGPCFKGSTND</sequence>
<name>A0AAV7RBK8_PLEWA</name>
<accession>A0AAV7RBK8</accession>
<feature type="compositionally biased region" description="Basic and acidic residues" evidence="1">
    <location>
        <begin position="1"/>
        <end position="21"/>
    </location>
</feature>